<name>A0A0R1WZB6_9LACO</name>
<reference evidence="1 2" key="1">
    <citation type="journal article" date="2015" name="Genome Announc.">
        <title>Expanding the biotechnology potential of lactobacilli through comparative genomics of 213 strains and associated genera.</title>
        <authorList>
            <person name="Sun Z."/>
            <person name="Harris H.M."/>
            <person name="McCann A."/>
            <person name="Guo C."/>
            <person name="Argimon S."/>
            <person name="Zhang W."/>
            <person name="Yang X."/>
            <person name="Jeffery I.B."/>
            <person name="Cooney J.C."/>
            <person name="Kagawa T.F."/>
            <person name="Liu W."/>
            <person name="Song Y."/>
            <person name="Salvetti E."/>
            <person name="Wrobel A."/>
            <person name="Rasinkangas P."/>
            <person name="Parkhill J."/>
            <person name="Rea M.C."/>
            <person name="O'Sullivan O."/>
            <person name="Ritari J."/>
            <person name="Douillard F.P."/>
            <person name="Paul Ross R."/>
            <person name="Yang R."/>
            <person name="Briner A.E."/>
            <person name="Felis G.E."/>
            <person name="de Vos W.M."/>
            <person name="Barrangou R."/>
            <person name="Klaenhammer T.R."/>
            <person name="Caufield P.W."/>
            <person name="Cui Y."/>
            <person name="Zhang H."/>
            <person name="O'Toole P.W."/>
        </authorList>
    </citation>
    <scope>NUCLEOTIDE SEQUENCE [LARGE SCALE GENOMIC DNA]</scope>
    <source>
        <strain evidence="1 2">DSM 18933</strain>
    </source>
</reference>
<evidence type="ECO:0000313" key="2">
    <source>
        <dbReference type="Proteomes" id="UP000051054"/>
    </source>
</evidence>
<accession>A0A0R1WZB6</accession>
<dbReference type="STRING" id="1423755.FC40_GL001580"/>
<dbReference type="RefSeq" id="WP_025022834.1">
    <property type="nucleotide sequence ID" value="NZ_AZGD01000039.1"/>
</dbReference>
<dbReference type="AlphaFoldDB" id="A0A0R1WZB6"/>
<dbReference type="PATRIC" id="fig|1423755.3.peg.1670"/>
<dbReference type="Proteomes" id="UP000051054">
    <property type="component" value="Unassembled WGS sequence"/>
</dbReference>
<keyword evidence="2" id="KW-1185">Reference proteome</keyword>
<dbReference type="EMBL" id="AZGD01000039">
    <property type="protein sequence ID" value="KRM19516.1"/>
    <property type="molecule type" value="Genomic_DNA"/>
</dbReference>
<gene>
    <name evidence="1" type="ORF">FC40_GL001580</name>
</gene>
<evidence type="ECO:0000313" key="1">
    <source>
        <dbReference type="EMBL" id="KRM19516.1"/>
    </source>
</evidence>
<comment type="caution">
    <text evidence="1">The sequence shown here is derived from an EMBL/GenBank/DDBJ whole genome shotgun (WGS) entry which is preliminary data.</text>
</comment>
<proteinExistence type="predicted"/>
<organism evidence="1 2">
    <name type="scientific">Ligilactobacillus hayakitensis DSM 18933 = JCM 14209</name>
    <dbReference type="NCBI Taxonomy" id="1423755"/>
    <lineage>
        <taxon>Bacteria</taxon>
        <taxon>Bacillati</taxon>
        <taxon>Bacillota</taxon>
        <taxon>Bacilli</taxon>
        <taxon>Lactobacillales</taxon>
        <taxon>Lactobacillaceae</taxon>
        <taxon>Ligilactobacillus</taxon>
    </lineage>
</organism>
<sequence>MTEDEKVEALAQKLAEQFLQDTYQDGDRFSEEEMESIVQLVDKLAQDNRNEEKTNNQKK</sequence>
<protein>
    <submittedName>
        <fullName evidence="1">Uncharacterized protein</fullName>
    </submittedName>
</protein>